<feature type="chain" id="PRO_5007565388" description="Adhesin domain-containing protein" evidence="1">
    <location>
        <begin position="23"/>
        <end position="278"/>
    </location>
</feature>
<name>A0A150P9A6_SORCE</name>
<accession>A0A150P9A6</accession>
<evidence type="ECO:0000313" key="2">
    <source>
        <dbReference type="EMBL" id="KYF52282.1"/>
    </source>
</evidence>
<dbReference type="PROSITE" id="PS51257">
    <property type="entry name" value="PROKAR_LIPOPROTEIN"/>
    <property type="match status" value="1"/>
</dbReference>
<keyword evidence="1" id="KW-0732">Signal</keyword>
<proteinExistence type="predicted"/>
<gene>
    <name evidence="2" type="ORF">BE04_40480</name>
</gene>
<reference evidence="2 3" key="1">
    <citation type="submission" date="2014-02" db="EMBL/GenBank/DDBJ databases">
        <title>The small core and large imbalanced accessory genome model reveals a collaborative survival strategy of Sorangium cellulosum strains in nature.</title>
        <authorList>
            <person name="Han K."/>
            <person name="Peng R."/>
            <person name="Blom J."/>
            <person name="Li Y.-Z."/>
        </authorList>
    </citation>
    <scope>NUCLEOTIDE SEQUENCE [LARGE SCALE GENOMIC DNA]</scope>
    <source>
        <strain evidence="2 3">So0157-18</strain>
    </source>
</reference>
<protein>
    <recommendedName>
        <fullName evidence="4">Adhesin domain-containing protein</fullName>
    </recommendedName>
</protein>
<comment type="caution">
    <text evidence="2">The sequence shown here is derived from an EMBL/GenBank/DDBJ whole genome shotgun (WGS) entry which is preliminary data.</text>
</comment>
<dbReference type="AlphaFoldDB" id="A0A150P9A6"/>
<evidence type="ECO:0000256" key="1">
    <source>
        <dbReference type="SAM" id="SignalP"/>
    </source>
</evidence>
<evidence type="ECO:0008006" key="4">
    <source>
        <dbReference type="Google" id="ProtNLM"/>
    </source>
</evidence>
<dbReference type="Proteomes" id="UP000075604">
    <property type="component" value="Unassembled WGS sequence"/>
</dbReference>
<feature type="signal peptide" evidence="1">
    <location>
        <begin position="1"/>
        <end position="22"/>
    </location>
</feature>
<evidence type="ECO:0000313" key="3">
    <source>
        <dbReference type="Proteomes" id="UP000075604"/>
    </source>
</evidence>
<sequence>MMNRSLRIACFLICAASAAASAGCVITAETLVRYEGNDESVRVKYLPTQSIRIVSDNGDVEVRTGNVSDVEVTFSPFTMRKKDENQLAVQEIEEDLELAAKTDGDVVITTRTRDGSSGYLGADIEVVLPKKDFDGVLRIEQDNGSIDVDLDGAPSRGTTIVSNNGSIDVVGARGTIDVATKNGSVFVDLDAWSSSDGAISSGNGAIELSVPAGVDGTMTAQTLNGDIVEQGLPSTWATAGEGSGGDRFDHATSYTMGDGDGGLLELFTENGDITIDVK</sequence>
<organism evidence="2 3">
    <name type="scientific">Sorangium cellulosum</name>
    <name type="common">Polyangium cellulosum</name>
    <dbReference type="NCBI Taxonomy" id="56"/>
    <lineage>
        <taxon>Bacteria</taxon>
        <taxon>Pseudomonadati</taxon>
        <taxon>Myxococcota</taxon>
        <taxon>Polyangia</taxon>
        <taxon>Polyangiales</taxon>
        <taxon>Polyangiaceae</taxon>
        <taxon>Sorangium</taxon>
    </lineage>
</organism>
<dbReference type="EMBL" id="JELX01003420">
    <property type="protein sequence ID" value="KYF52282.1"/>
    <property type="molecule type" value="Genomic_DNA"/>
</dbReference>